<feature type="domain" description="Integrase catalytic" evidence="2">
    <location>
        <begin position="304"/>
        <end position="375"/>
    </location>
</feature>
<evidence type="ECO:0000313" key="3">
    <source>
        <dbReference type="EMBL" id="GJT05179.1"/>
    </source>
</evidence>
<organism evidence="3 4">
    <name type="scientific">Tanacetum coccineum</name>
    <dbReference type="NCBI Taxonomy" id="301880"/>
    <lineage>
        <taxon>Eukaryota</taxon>
        <taxon>Viridiplantae</taxon>
        <taxon>Streptophyta</taxon>
        <taxon>Embryophyta</taxon>
        <taxon>Tracheophyta</taxon>
        <taxon>Spermatophyta</taxon>
        <taxon>Magnoliopsida</taxon>
        <taxon>eudicotyledons</taxon>
        <taxon>Gunneridae</taxon>
        <taxon>Pentapetalae</taxon>
        <taxon>asterids</taxon>
        <taxon>campanulids</taxon>
        <taxon>Asterales</taxon>
        <taxon>Asteraceae</taxon>
        <taxon>Asteroideae</taxon>
        <taxon>Anthemideae</taxon>
        <taxon>Anthemidinae</taxon>
        <taxon>Tanacetum</taxon>
    </lineage>
</organism>
<dbReference type="InterPro" id="IPR001584">
    <property type="entry name" value="Integrase_cat-core"/>
</dbReference>
<evidence type="ECO:0000256" key="1">
    <source>
        <dbReference type="SAM" id="MobiDB-lite"/>
    </source>
</evidence>
<reference evidence="3" key="1">
    <citation type="journal article" date="2022" name="Int. J. Mol. Sci.">
        <title>Draft Genome of Tanacetum Coccineum: Genomic Comparison of Closely Related Tanacetum-Family Plants.</title>
        <authorList>
            <person name="Yamashiro T."/>
            <person name="Shiraishi A."/>
            <person name="Nakayama K."/>
            <person name="Satake H."/>
        </authorList>
    </citation>
    <scope>NUCLEOTIDE SEQUENCE</scope>
</reference>
<proteinExistence type="predicted"/>
<keyword evidence="4" id="KW-1185">Reference proteome</keyword>
<dbReference type="PANTHER" id="PTHR42648:SF32">
    <property type="entry name" value="RIBONUCLEASE H-LIKE DOMAIN, GAG-PRE-INTEGRASE DOMAIN PROTEIN-RELATED"/>
    <property type="match status" value="1"/>
</dbReference>
<dbReference type="EMBL" id="BQNB010012567">
    <property type="protein sequence ID" value="GJT05179.1"/>
    <property type="molecule type" value="Genomic_DNA"/>
</dbReference>
<dbReference type="SUPFAM" id="SSF53098">
    <property type="entry name" value="Ribonuclease H-like"/>
    <property type="match status" value="1"/>
</dbReference>
<feature type="region of interest" description="Disordered" evidence="1">
    <location>
        <begin position="420"/>
        <end position="452"/>
    </location>
</feature>
<protein>
    <submittedName>
        <fullName evidence="3">Retrovirus-related pol polyprotein from transposon TNT 1-94</fullName>
    </submittedName>
</protein>
<evidence type="ECO:0000259" key="2">
    <source>
        <dbReference type="PROSITE" id="PS50994"/>
    </source>
</evidence>
<name>A0ABQ5AT21_9ASTR</name>
<dbReference type="InterPro" id="IPR039537">
    <property type="entry name" value="Retrotran_Ty1/copia-like"/>
</dbReference>
<dbReference type="InterPro" id="IPR036397">
    <property type="entry name" value="RNaseH_sf"/>
</dbReference>
<evidence type="ECO:0000313" key="4">
    <source>
        <dbReference type="Proteomes" id="UP001151760"/>
    </source>
</evidence>
<feature type="compositionally biased region" description="Polar residues" evidence="1">
    <location>
        <begin position="193"/>
        <end position="225"/>
    </location>
</feature>
<dbReference type="InterPro" id="IPR012337">
    <property type="entry name" value="RNaseH-like_sf"/>
</dbReference>
<reference evidence="3" key="2">
    <citation type="submission" date="2022-01" db="EMBL/GenBank/DDBJ databases">
        <authorList>
            <person name="Yamashiro T."/>
            <person name="Shiraishi A."/>
            <person name="Satake H."/>
            <person name="Nakayama K."/>
        </authorList>
    </citation>
    <scope>NUCLEOTIDE SEQUENCE</scope>
</reference>
<dbReference type="Proteomes" id="UP001151760">
    <property type="component" value="Unassembled WGS sequence"/>
</dbReference>
<dbReference type="Gene3D" id="3.30.420.10">
    <property type="entry name" value="Ribonuclease H-like superfamily/Ribonuclease H"/>
    <property type="match status" value="1"/>
</dbReference>
<accession>A0ABQ5AT21</accession>
<gene>
    <name evidence="3" type="ORF">Tco_0839641</name>
</gene>
<sequence>MLQVQGEILQLGRQELLNATTAKVKDIWLGNALSLSNQGMLHDPGILASQAPTVIPHNAVFQTEDLDTYDSDCDDLSNAQAVLMANISNYGSAVISEVPNSETYLNDMDNQSVHALQDFEQSPVMDFTDNEISSDSNIIPYSQYLQETEQANELLYYGLRYGHNALIPSAKKVTVKPMNNVKKVRFAKPLTSSSNIKQVESSNTSDSNTPVLSSTGVKCSTSNCGSKPPGNKKNDRISQTPSRNKKNKVEAQPRKVNKVNCVFNPVCDVDVMHSLCLDGTLDGQIVMIMGYGGLSAGKHYYSGLYYGKARTPQQNGVVERLNWTLVKAARTMLIFSKAPLFLWAEAINTACYTQNHSLIRLRYNKTPYELMQDKKPDLSFFYVFGSLCYPTNDHEDLGKFDAKANIGIFVGYVPAKKASGPGLQGMTPATSSTGLDLNPVSEQPCLPPIRDD</sequence>
<comment type="caution">
    <text evidence="3">The sequence shown here is derived from an EMBL/GenBank/DDBJ whole genome shotgun (WGS) entry which is preliminary data.</text>
</comment>
<dbReference type="PANTHER" id="PTHR42648">
    <property type="entry name" value="TRANSPOSASE, PUTATIVE-RELATED"/>
    <property type="match status" value="1"/>
</dbReference>
<dbReference type="PROSITE" id="PS50994">
    <property type="entry name" value="INTEGRASE"/>
    <property type="match status" value="1"/>
</dbReference>
<feature type="region of interest" description="Disordered" evidence="1">
    <location>
        <begin position="193"/>
        <end position="252"/>
    </location>
</feature>